<organism evidence="1 2">
    <name type="scientific">Clostridium neuense</name>
    <dbReference type="NCBI Taxonomy" id="1728934"/>
    <lineage>
        <taxon>Bacteria</taxon>
        <taxon>Bacillati</taxon>
        <taxon>Bacillota</taxon>
        <taxon>Clostridia</taxon>
        <taxon>Eubacteriales</taxon>
        <taxon>Clostridiaceae</taxon>
        <taxon>Clostridium</taxon>
    </lineage>
</organism>
<dbReference type="RefSeq" id="WP_406785523.1">
    <property type="nucleotide sequence ID" value="NZ_JBJIAA010000001.1"/>
</dbReference>
<name>A0ABW8T8L2_9CLOT</name>
<gene>
    <name evidence="1" type="ORF">ACJDT4_00295</name>
</gene>
<accession>A0ABW8T8L2</accession>
<evidence type="ECO:0000313" key="2">
    <source>
        <dbReference type="Proteomes" id="UP001623592"/>
    </source>
</evidence>
<evidence type="ECO:0000313" key="1">
    <source>
        <dbReference type="EMBL" id="MFL0248844.1"/>
    </source>
</evidence>
<proteinExistence type="predicted"/>
<reference evidence="1 2" key="1">
    <citation type="submission" date="2024-11" db="EMBL/GenBank/DDBJ databases">
        <authorList>
            <person name="Heng Y.C."/>
            <person name="Lim A.C.H."/>
            <person name="Lee J.K.Y."/>
            <person name="Kittelmann S."/>
        </authorList>
    </citation>
    <scope>NUCLEOTIDE SEQUENCE [LARGE SCALE GENOMIC DNA]</scope>
    <source>
        <strain evidence="1 2">WILCCON 0114</strain>
    </source>
</reference>
<protein>
    <submittedName>
        <fullName evidence="1">Uncharacterized protein</fullName>
    </submittedName>
</protein>
<sequence length="99" mass="12239">MKIKFQDTINVLKELNEFKKEIVYSQDELEEQNDNIDDIDDIEKRFKMTIECLNNIDKNDENEIMKKLIDLHLVYSDFIWQYEQMHEMIKKMISKYRKE</sequence>
<dbReference type="Proteomes" id="UP001623592">
    <property type="component" value="Unassembled WGS sequence"/>
</dbReference>
<comment type="caution">
    <text evidence="1">The sequence shown here is derived from an EMBL/GenBank/DDBJ whole genome shotgun (WGS) entry which is preliminary data.</text>
</comment>
<dbReference type="EMBL" id="JBJIAA010000001">
    <property type="protein sequence ID" value="MFL0248844.1"/>
    <property type="molecule type" value="Genomic_DNA"/>
</dbReference>
<keyword evidence="2" id="KW-1185">Reference proteome</keyword>